<evidence type="ECO:0000313" key="3">
    <source>
        <dbReference type="EMBL" id="PIR77597.1"/>
    </source>
</evidence>
<dbReference type="SUPFAM" id="SSF101898">
    <property type="entry name" value="NHL repeat"/>
    <property type="match status" value="1"/>
</dbReference>
<evidence type="ECO:0000313" key="4">
    <source>
        <dbReference type="Proteomes" id="UP000228528"/>
    </source>
</evidence>
<dbReference type="AlphaFoldDB" id="A0A2M6P1M3"/>
<feature type="compositionally biased region" description="Polar residues" evidence="1">
    <location>
        <begin position="248"/>
        <end position="268"/>
    </location>
</feature>
<gene>
    <name evidence="3" type="ORF">COU30_01585</name>
</gene>
<proteinExistence type="predicted"/>
<accession>A0A2M6P1M3</accession>
<feature type="region of interest" description="Disordered" evidence="1">
    <location>
        <begin position="248"/>
        <end position="271"/>
    </location>
</feature>
<keyword evidence="2" id="KW-0812">Transmembrane</keyword>
<feature type="transmembrane region" description="Helical" evidence="2">
    <location>
        <begin position="358"/>
        <end position="377"/>
    </location>
</feature>
<name>A0A2M6P1M3_9BACT</name>
<sequence length="716" mass="79735">MTSMLDIHEFFLEGGKRSRSHVLLHITEPTTPPEFVKGYFFVLIELHGAKTTHIQFIQELIDDIEAQYYSDEDASFEEILEATNRRTRQLVTGVKKIDCVVGVIQKKRIQFSYHGAPYVFLFHKKKDGTHQSAAILDGSEPEEMQEQLFSTMLQGSIGDSDVFFVGTPSIVDGCSLKQITKQLDIRSPKDTASYLEQTLQALQSGFSYGGVFFQRPQEEQISEPPIQTSRGTSVAKSAMPQLNTNTRMSQRVPTIQQSKTTMSESESNYRPRKNVAENKELTIVQLMLVALGKGLVGVSLLLLRMIKAVGIRIGRIIVGIIVIVSNHGNNRHTALQATKQWFFDKQLSFTSLPLLSKLLFFITLIFAILFGGSIWYLRVEEEQAQVVKEYTDTISAAVNKQDAADAAIIYGDDEKALTLLDEAKALIALLPTDTDTQIDKKGELTAKIEMSLQKLQKFTTITPESLAILPSDATVHDLAMLDDSLIAFGQEGTTAYVINKLTGTSSELSHETISSLRLATTPKENDAITFIYDDARLATYTTQTNAITTAEIGFPDTDPRIGAISIYNQRLYSVNTRANTIIRHGKTASGFDKGTPWLQDSADLSQARSIAIDGDMYVLTDSTVLKFSAGTQQNFSVSGLIPRLENPTVLWTYNDVNYIYILEPTNKRVIVLTKEGKLVNQYTSINWNNPTGMIVDDERGEIYVLDGNIVYSFTIK</sequence>
<evidence type="ECO:0000256" key="1">
    <source>
        <dbReference type="SAM" id="MobiDB-lite"/>
    </source>
</evidence>
<dbReference type="Proteomes" id="UP000228528">
    <property type="component" value="Unassembled WGS sequence"/>
</dbReference>
<reference evidence="4" key="1">
    <citation type="submission" date="2017-09" db="EMBL/GenBank/DDBJ databases">
        <title>Depth-based differentiation of microbial function through sediment-hosted aquifers and enrichment of novel symbionts in the deep terrestrial subsurface.</title>
        <authorList>
            <person name="Probst A.J."/>
            <person name="Ladd B."/>
            <person name="Jarett J.K."/>
            <person name="Geller-Mcgrath D.E."/>
            <person name="Sieber C.M.K."/>
            <person name="Emerson J.B."/>
            <person name="Anantharaman K."/>
            <person name="Thomas B.C."/>
            <person name="Malmstrom R."/>
            <person name="Stieglmeier M."/>
            <person name="Klingl A."/>
            <person name="Woyke T."/>
            <person name="Ryan C.M."/>
            <person name="Banfield J.F."/>
        </authorList>
    </citation>
    <scope>NUCLEOTIDE SEQUENCE [LARGE SCALE GENOMIC DNA]</scope>
</reference>
<evidence type="ECO:0000256" key="2">
    <source>
        <dbReference type="SAM" id="Phobius"/>
    </source>
</evidence>
<protein>
    <recommendedName>
        <fullName evidence="5">PPM-type phosphatase domain-containing protein</fullName>
    </recommendedName>
</protein>
<dbReference type="InterPro" id="IPR011042">
    <property type="entry name" value="6-blade_b-propeller_TolB-like"/>
</dbReference>
<dbReference type="EMBL" id="PFBW01000068">
    <property type="protein sequence ID" value="PIR77597.1"/>
    <property type="molecule type" value="Genomic_DNA"/>
</dbReference>
<comment type="caution">
    <text evidence="3">The sequence shown here is derived from an EMBL/GenBank/DDBJ whole genome shotgun (WGS) entry which is preliminary data.</text>
</comment>
<organism evidence="3 4">
    <name type="scientific">Candidatus Magasanikbacteria bacterium CG10_big_fil_rev_8_21_14_0_10_38_6</name>
    <dbReference type="NCBI Taxonomy" id="1974647"/>
    <lineage>
        <taxon>Bacteria</taxon>
        <taxon>Candidatus Magasanikiibacteriota</taxon>
    </lineage>
</organism>
<keyword evidence="2" id="KW-0472">Membrane</keyword>
<keyword evidence="2" id="KW-1133">Transmembrane helix</keyword>
<dbReference type="Gene3D" id="2.120.10.30">
    <property type="entry name" value="TolB, C-terminal domain"/>
    <property type="match status" value="1"/>
</dbReference>
<evidence type="ECO:0008006" key="5">
    <source>
        <dbReference type="Google" id="ProtNLM"/>
    </source>
</evidence>
<feature type="transmembrane region" description="Helical" evidence="2">
    <location>
        <begin position="283"/>
        <end position="303"/>
    </location>
</feature>